<reference evidence="2" key="1">
    <citation type="submission" date="2017-10" db="EMBL/GenBank/DDBJ databases">
        <title>Rapid genome shrinkage in a self-fertile nematode reveals novel sperm competition proteins.</title>
        <authorList>
            <person name="Yin D."/>
            <person name="Schwarz E.M."/>
            <person name="Thomas C.G."/>
            <person name="Felde R.L."/>
            <person name="Korf I.F."/>
            <person name="Cutter A.D."/>
            <person name="Schartner C.M."/>
            <person name="Ralston E.J."/>
            <person name="Meyer B.J."/>
            <person name="Haag E.S."/>
        </authorList>
    </citation>
    <scope>NUCLEOTIDE SEQUENCE [LARGE SCALE GENOMIC DNA]</scope>
    <source>
        <strain evidence="2">JU1422</strain>
    </source>
</reference>
<dbReference type="Proteomes" id="UP000230233">
    <property type="component" value="Unassembled WGS sequence"/>
</dbReference>
<sequence>MKKTTQENCRLEIRSSENVLLSVSVAASLCFWGWTWWKNREDQEIMGSSGRFNPIVYHQARSPGSPRTRGAFKKRGCTCKLINTKDDCLQNKQKNKWNGSDEEEIDTDANLIPSSMRSTRHVMLNR</sequence>
<evidence type="ECO:0000313" key="1">
    <source>
        <dbReference type="EMBL" id="PIC13839.1"/>
    </source>
</evidence>
<dbReference type="OrthoDB" id="5775707at2759"/>
<gene>
    <name evidence="1" type="primary">Cni-F59B2.15</name>
    <name evidence="1" type="ORF">B9Z55_027443</name>
</gene>
<comment type="caution">
    <text evidence="1">The sequence shown here is derived from an EMBL/GenBank/DDBJ whole genome shotgun (WGS) entry which is preliminary data.</text>
</comment>
<dbReference type="STRING" id="1611254.A0A2G5SG08"/>
<accession>A0A2G5SG08</accession>
<dbReference type="EMBL" id="PDUG01000010">
    <property type="protein sequence ID" value="PIC13839.1"/>
    <property type="molecule type" value="Genomic_DNA"/>
</dbReference>
<protein>
    <submittedName>
        <fullName evidence="1">Uncharacterized protein</fullName>
    </submittedName>
</protein>
<evidence type="ECO:0000313" key="2">
    <source>
        <dbReference type="Proteomes" id="UP000230233"/>
    </source>
</evidence>
<keyword evidence="2" id="KW-1185">Reference proteome</keyword>
<proteinExistence type="predicted"/>
<organism evidence="1 2">
    <name type="scientific">Caenorhabditis nigoni</name>
    <dbReference type="NCBI Taxonomy" id="1611254"/>
    <lineage>
        <taxon>Eukaryota</taxon>
        <taxon>Metazoa</taxon>
        <taxon>Ecdysozoa</taxon>
        <taxon>Nematoda</taxon>
        <taxon>Chromadorea</taxon>
        <taxon>Rhabditida</taxon>
        <taxon>Rhabditina</taxon>
        <taxon>Rhabditomorpha</taxon>
        <taxon>Rhabditoidea</taxon>
        <taxon>Rhabditidae</taxon>
        <taxon>Peloderinae</taxon>
        <taxon>Caenorhabditis</taxon>
    </lineage>
</organism>
<name>A0A2G5SG08_9PELO</name>
<dbReference type="AlphaFoldDB" id="A0A2G5SG08"/>